<dbReference type="Gene3D" id="3.30.70.270">
    <property type="match status" value="1"/>
</dbReference>
<accession>A0AAX2ADQ6</accession>
<dbReference type="Proteomes" id="UP000289193">
    <property type="component" value="Unassembled WGS sequence"/>
</dbReference>
<evidence type="ECO:0000259" key="4">
    <source>
        <dbReference type="PROSITE" id="PS50887"/>
    </source>
</evidence>
<evidence type="ECO:0000256" key="1">
    <source>
        <dbReference type="ARBA" id="ARBA00012528"/>
    </source>
</evidence>
<gene>
    <name evidence="5" type="ORF">CRV05_00235</name>
</gene>
<proteinExistence type="predicted"/>
<keyword evidence="3" id="KW-0175">Coiled coil</keyword>
<dbReference type="CDD" id="cd01949">
    <property type="entry name" value="GGDEF"/>
    <property type="match status" value="1"/>
</dbReference>
<dbReference type="EMBL" id="PDKM01000001">
    <property type="protein sequence ID" value="RXK10836.1"/>
    <property type="molecule type" value="Genomic_DNA"/>
</dbReference>
<comment type="caution">
    <text evidence="5">The sequence shown here is derived from an EMBL/GenBank/DDBJ whole genome shotgun (WGS) entry which is preliminary data.</text>
</comment>
<evidence type="ECO:0000256" key="3">
    <source>
        <dbReference type="SAM" id="Coils"/>
    </source>
</evidence>
<feature type="domain" description="GGDEF" evidence="4">
    <location>
        <begin position="295"/>
        <end position="427"/>
    </location>
</feature>
<dbReference type="InterPro" id="IPR050469">
    <property type="entry name" value="Diguanylate_Cyclase"/>
</dbReference>
<dbReference type="EC" id="2.7.7.65" evidence="1"/>
<dbReference type="PANTHER" id="PTHR45138">
    <property type="entry name" value="REGULATORY COMPONENTS OF SENSORY TRANSDUCTION SYSTEM"/>
    <property type="match status" value="1"/>
</dbReference>
<dbReference type="InterPro" id="IPR000160">
    <property type="entry name" value="GGDEF_dom"/>
</dbReference>
<evidence type="ECO:0000256" key="2">
    <source>
        <dbReference type="ARBA" id="ARBA00034247"/>
    </source>
</evidence>
<dbReference type="InterPro" id="IPR043128">
    <property type="entry name" value="Rev_trsase/Diguanyl_cyclase"/>
</dbReference>
<evidence type="ECO:0000313" key="5">
    <source>
        <dbReference type="EMBL" id="RXK10836.1"/>
    </source>
</evidence>
<dbReference type="FunFam" id="3.30.70.270:FF:000001">
    <property type="entry name" value="Diguanylate cyclase domain protein"/>
    <property type="match status" value="1"/>
</dbReference>
<dbReference type="NCBIfam" id="TIGR00254">
    <property type="entry name" value="GGDEF"/>
    <property type="match status" value="1"/>
</dbReference>
<dbReference type="Pfam" id="PF00990">
    <property type="entry name" value="GGDEF"/>
    <property type="match status" value="1"/>
</dbReference>
<organism evidence="5 6">
    <name type="scientific">Halarcobacter bivalviorum</name>
    <dbReference type="NCBI Taxonomy" id="663364"/>
    <lineage>
        <taxon>Bacteria</taxon>
        <taxon>Pseudomonadati</taxon>
        <taxon>Campylobacterota</taxon>
        <taxon>Epsilonproteobacteria</taxon>
        <taxon>Campylobacterales</taxon>
        <taxon>Arcobacteraceae</taxon>
        <taxon>Halarcobacter</taxon>
    </lineage>
</organism>
<name>A0AAX2ADQ6_9BACT</name>
<keyword evidence="6" id="KW-1185">Reference proteome</keyword>
<dbReference type="AlphaFoldDB" id="A0AAX2ADQ6"/>
<feature type="coiled-coil region" evidence="3">
    <location>
        <begin position="237"/>
        <end position="264"/>
    </location>
</feature>
<protein>
    <recommendedName>
        <fullName evidence="1">diguanylate cyclase</fullName>
        <ecNumber evidence="1">2.7.7.65</ecNumber>
    </recommendedName>
</protein>
<evidence type="ECO:0000313" key="6">
    <source>
        <dbReference type="Proteomes" id="UP000289193"/>
    </source>
</evidence>
<comment type="catalytic activity">
    <reaction evidence="2">
        <text>2 GTP = 3',3'-c-di-GMP + 2 diphosphate</text>
        <dbReference type="Rhea" id="RHEA:24898"/>
        <dbReference type="ChEBI" id="CHEBI:33019"/>
        <dbReference type="ChEBI" id="CHEBI:37565"/>
        <dbReference type="ChEBI" id="CHEBI:58805"/>
        <dbReference type="EC" id="2.7.7.65"/>
    </reaction>
</comment>
<dbReference type="SUPFAM" id="SSF55073">
    <property type="entry name" value="Nucleotide cyclase"/>
    <property type="match status" value="1"/>
</dbReference>
<dbReference type="InterPro" id="IPR029787">
    <property type="entry name" value="Nucleotide_cyclase"/>
</dbReference>
<reference evidence="5 6" key="1">
    <citation type="submission" date="2017-10" db="EMBL/GenBank/DDBJ databases">
        <title>Genomics of the genus Arcobacter.</title>
        <authorList>
            <person name="Perez-Cataluna A."/>
            <person name="Figueras M.J."/>
        </authorList>
    </citation>
    <scope>NUCLEOTIDE SEQUENCE [LARGE SCALE GENOMIC DNA]</scope>
    <source>
        <strain evidence="5 6">CECT 7835</strain>
    </source>
</reference>
<sequence length="430" mass="50406">MLYFKKIALKYRIMNDIINIISLTLDSLNKQKKIANPTNFETEFYKQLQKTDLILEETEEIKEIVSKLSTTEKKQLTSDITTFRELSLILSQRVSNQTIREFLKDFSYFISSSIDKTMKEDIDKVCLDIAKNPETLMDSEVLRELRKLTDRRINNDKKLFKEKTSDVKKLIGFLGEYINKFLVNHTSTYSDISKLKEEIYSLELSESSLKDLEQIKSDLISSIDKFETSLVKTEKNIIKNQLECNNLYEQIEELQHNLDKAEEEKSIDFLTNVLTRRAYAVEIERLENEFKIYDSNYALVFYDIDHFKEINDMHGHDCGDSVLSTFAQILKNLTRTGDIIARYGGEEFISIVNYKNKMEIKNYLRRVKNIISNNRFVYNDIKINVKFSAGVAYRKNYNSYEETIKKADELLYTAKSKGRNKIIIDNGEEV</sequence>
<dbReference type="PANTHER" id="PTHR45138:SF9">
    <property type="entry name" value="DIGUANYLATE CYCLASE DGCM-RELATED"/>
    <property type="match status" value="1"/>
</dbReference>
<dbReference type="SMART" id="SM00267">
    <property type="entry name" value="GGDEF"/>
    <property type="match status" value="1"/>
</dbReference>
<dbReference type="PROSITE" id="PS50887">
    <property type="entry name" value="GGDEF"/>
    <property type="match status" value="1"/>
</dbReference>
<dbReference type="GO" id="GO:0052621">
    <property type="term" value="F:diguanylate cyclase activity"/>
    <property type="evidence" value="ECO:0007669"/>
    <property type="project" value="UniProtKB-EC"/>
</dbReference>